<dbReference type="Pfam" id="PF03372">
    <property type="entry name" value="Exo_endo_phos"/>
    <property type="match status" value="1"/>
</dbReference>
<comment type="caution">
    <text evidence="7">The sequence shown here is derived from an EMBL/GenBank/DDBJ whole genome shotgun (WGS) entry which is preliminary data.</text>
</comment>
<evidence type="ECO:0000259" key="5">
    <source>
        <dbReference type="PROSITE" id="PS50016"/>
    </source>
</evidence>
<feature type="domain" description="Reverse transcriptase" evidence="6">
    <location>
        <begin position="621"/>
        <end position="710"/>
    </location>
</feature>
<dbReference type="SUPFAM" id="SSF56219">
    <property type="entry name" value="DNase I-like"/>
    <property type="match status" value="1"/>
</dbReference>
<dbReference type="PROSITE" id="PS50016">
    <property type="entry name" value="ZF_PHD_2"/>
    <property type="match status" value="1"/>
</dbReference>
<evidence type="ECO:0000256" key="3">
    <source>
        <dbReference type="ARBA" id="ARBA00022833"/>
    </source>
</evidence>
<gene>
    <name evidence="7" type="ORF">P5673_006143</name>
</gene>
<dbReference type="InterPro" id="IPR005135">
    <property type="entry name" value="Endo/exonuclease/phosphatase"/>
</dbReference>
<reference evidence="7" key="1">
    <citation type="journal article" date="2023" name="G3 (Bethesda)">
        <title>Whole genome assembly and annotation of the endangered Caribbean coral Acropora cervicornis.</title>
        <authorList>
            <person name="Selwyn J.D."/>
            <person name="Vollmer S.V."/>
        </authorList>
    </citation>
    <scope>NUCLEOTIDE SEQUENCE</scope>
    <source>
        <strain evidence="7">K2</strain>
    </source>
</reference>
<evidence type="ECO:0000256" key="4">
    <source>
        <dbReference type="PROSITE-ProRule" id="PRU00146"/>
    </source>
</evidence>
<organism evidence="7 8">
    <name type="scientific">Acropora cervicornis</name>
    <name type="common">Staghorn coral</name>
    <dbReference type="NCBI Taxonomy" id="6130"/>
    <lineage>
        <taxon>Eukaryota</taxon>
        <taxon>Metazoa</taxon>
        <taxon>Cnidaria</taxon>
        <taxon>Anthozoa</taxon>
        <taxon>Hexacorallia</taxon>
        <taxon>Scleractinia</taxon>
        <taxon>Astrocoeniina</taxon>
        <taxon>Acroporidae</taxon>
        <taxon>Acropora</taxon>
    </lineage>
</organism>
<dbReference type="GO" id="GO:0031012">
    <property type="term" value="C:extracellular matrix"/>
    <property type="evidence" value="ECO:0007669"/>
    <property type="project" value="TreeGrafter"/>
</dbReference>
<evidence type="ECO:0000313" key="8">
    <source>
        <dbReference type="Proteomes" id="UP001249851"/>
    </source>
</evidence>
<dbReference type="InterPro" id="IPR013083">
    <property type="entry name" value="Znf_RING/FYVE/PHD"/>
</dbReference>
<dbReference type="SMART" id="SM00249">
    <property type="entry name" value="PHD"/>
    <property type="match status" value="1"/>
</dbReference>
<dbReference type="Gene3D" id="3.60.10.10">
    <property type="entry name" value="Endonuclease/exonuclease/phosphatase"/>
    <property type="match status" value="1"/>
</dbReference>
<evidence type="ECO:0000313" key="7">
    <source>
        <dbReference type="EMBL" id="KAK2569239.1"/>
    </source>
</evidence>
<keyword evidence="2 4" id="KW-0863">Zinc-finger</keyword>
<dbReference type="SUPFAM" id="SSF57903">
    <property type="entry name" value="FYVE/PHD zinc finger"/>
    <property type="match status" value="1"/>
</dbReference>
<dbReference type="InterPro" id="IPR001965">
    <property type="entry name" value="Znf_PHD"/>
</dbReference>
<evidence type="ECO:0000256" key="1">
    <source>
        <dbReference type="ARBA" id="ARBA00022723"/>
    </source>
</evidence>
<keyword evidence="1" id="KW-0479">Metal-binding</keyword>
<dbReference type="InterPro" id="IPR019787">
    <property type="entry name" value="Znf_PHD-finger"/>
</dbReference>
<proteinExistence type="predicted"/>
<evidence type="ECO:0000256" key="2">
    <source>
        <dbReference type="ARBA" id="ARBA00022771"/>
    </source>
</evidence>
<dbReference type="PANTHER" id="PTHR33395:SF22">
    <property type="entry name" value="REVERSE TRANSCRIPTASE DOMAIN-CONTAINING PROTEIN"/>
    <property type="match status" value="1"/>
</dbReference>
<dbReference type="PROSITE" id="PS50878">
    <property type="entry name" value="RT_POL"/>
    <property type="match status" value="1"/>
</dbReference>
<dbReference type="InterPro" id="IPR036691">
    <property type="entry name" value="Endo/exonu/phosph_ase_sf"/>
</dbReference>
<dbReference type="InterPro" id="IPR000477">
    <property type="entry name" value="RT_dom"/>
</dbReference>
<sequence length="710" mass="80590">MGAFLKTIELWDTHVVGSFSSLVSPFIQTLRPVFSFQLSRLLESGDVCPNPGPTTAAHNPAMCSVCKKTVAKTHRAINCDSCQKWCHIKCGGVTAQDYRRFQLEEEISWICPICTMPTVLSQPCLGRVDAPTRASEVFTDLKQITNTHGLKIAHININGLLNKMSEIKYLLQEMRFDILGLTESHLNNNTDNGQLSVGGYNLVRKDRTCDNSWGGCVMYYKECLNVIQRDDISSKYDLEQVWIELILASRRLLLGTLYRPPTDNQFFDKFHSTLDDLWLKRSNILIMGDFNSNIRSSVGRRLLKVARNVGLENVIKEPTRITEFSNTTIDLILTSNKSKVKLAGCYDPGISDHHLIYAVVNLRRQKSSPVIKEVTDFKNVNCELLRQDLNYAPWSICGIFDDIDDVAWAWESLYKGILNDHLKTRKVKARTNGLKWMNSSIRKEMNRRYALLKRAQINPKNPDLWKQYHRQRNHVTKLMRDAEALYWKDKFENANSSGDFWRVVREMQGKAKPSVGAIRNENENIIINAKDKAESFNQFFSTVGEKLADVIIPDNSFNIFHHIYQVSPTIEPLKINSQKIKRAFDKCVKPGKGSGPDNLSARGLKLGGDAVAVGLSYVMEESSKTSSFPSQWKLSKVRAVPKRGNSSERPISLLNIPSKVYEGVIGEAIDCHFIDGGISSQSQWGFKSGRSTEFLMLHLTEAWRHVNIYL</sequence>
<dbReference type="InterPro" id="IPR011011">
    <property type="entry name" value="Znf_FYVE_PHD"/>
</dbReference>
<feature type="domain" description="PHD-type" evidence="5">
    <location>
        <begin position="60"/>
        <end position="117"/>
    </location>
</feature>
<name>A0AAD9VCG5_ACRCE</name>
<dbReference type="Gene3D" id="3.30.40.10">
    <property type="entry name" value="Zinc/RING finger domain, C3HC4 (zinc finger)"/>
    <property type="match status" value="1"/>
</dbReference>
<dbReference type="EMBL" id="JARQWQ010000010">
    <property type="protein sequence ID" value="KAK2569239.1"/>
    <property type="molecule type" value="Genomic_DNA"/>
</dbReference>
<dbReference type="Proteomes" id="UP001249851">
    <property type="component" value="Unassembled WGS sequence"/>
</dbReference>
<reference evidence="7" key="2">
    <citation type="journal article" date="2023" name="Science">
        <title>Genomic signatures of disease resistance in endangered staghorn corals.</title>
        <authorList>
            <person name="Vollmer S.V."/>
            <person name="Selwyn J.D."/>
            <person name="Despard B.A."/>
            <person name="Roesel C.L."/>
        </authorList>
    </citation>
    <scope>NUCLEOTIDE SEQUENCE</scope>
    <source>
        <strain evidence="7">K2</strain>
    </source>
</reference>
<dbReference type="GO" id="GO:0003824">
    <property type="term" value="F:catalytic activity"/>
    <property type="evidence" value="ECO:0007669"/>
    <property type="project" value="InterPro"/>
</dbReference>
<accession>A0AAD9VCG5</accession>
<evidence type="ECO:0008006" key="9">
    <source>
        <dbReference type="Google" id="ProtNLM"/>
    </source>
</evidence>
<dbReference type="AlphaFoldDB" id="A0AAD9VCG5"/>
<dbReference type="Pfam" id="PF00628">
    <property type="entry name" value="PHD"/>
    <property type="match status" value="1"/>
</dbReference>
<keyword evidence="3" id="KW-0862">Zinc</keyword>
<dbReference type="PANTHER" id="PTHR33395">
    <property type="entry name" value="TRANSCRIPTASE, PUTATIVE-RELATED-RELATED"/>
    <property type="match status" value="1"/>
</dbReference>
<keyword evidence="8" id="KW-1185">Reference proteome</keyword>
<evidence type="ECO:0000259" key="6">
    <source>
        <dbReference type="PROSITE" id="PS50878"/>
    </source>
</evidence>
<dbReference type="GO" id="GO:0008270">
    <property type="term" value="F:zinc ion binding"/>
    <property type="evidence" value="ECO:0007669"/>
    <property type="project" value="UniProtKB-KW"/>
</dbReference>
<protein>
    <recommendedName>
        <fullName evidence="9">PHD-type domain-containing protein</fullName>
    </recommendedName>
</protein>